<comment type="caution">
    <text evidence="5">The sequence shown here is derived from an EMBL/GenBank/DDBJ whole genome shotgun (WGS) entry which is preliminary data.</text>
</comment>
<comment type="similarity">
    <text evidence="3">Belongs to the DegT/DnrJ/EryC1 family.</text>
</comment>
<evidence type="ECO:0000256" key="4">
    <source>
        <dbReference type="SAM" id="Phobius"/>
    </source>
</evidence>
<feature type="active site" description="Proton acceptor" evidence="1">
    <location>
        <position position="199"/>
    </location>
</feature>
<feature type="modified residue" description="N6-(pyridoxal phosphate)lysine" evidence="2">
    <location>
        <position position="199"/>
    </location>
</feature>
<evidence type="ECO:0000256" key="2">
    <source>
        <dbReference type="PIRSR" id="PIRSR000390-2"/>
    </source>
</evidence>
<dbReference type="Gene3D" id="3.90.1150.10">
    <property type="entry name" value="Aspartate Aminotransferase, domain 1"/>
    <property type="match status" value="1"/>
</dbReference>
<evidence type="ECO:0000313" key="5">
    <source>
        <dbReference type="EMBL" id="PIS30333.1"/>
    </source>
</evidence>
<dbReference type="Pfam" id="PF01041">
    <property type="entry name" value="DegT_DnrJ_EryC1"/>
    <property type="match status" value="2"/>
</dbReference>
<dbReference type="GO" id="GO:0030170">
    <property type="term" value="F:pyridoxal phosphate binding"/>
    <property type="evidence" value="ECO:0007669"/>
    <property type="project" value="TreeGrafter"/>
</dbReference>
<dbReference type="InterPro" id="IPR015421">
    <property type="entry name" value="PyrdxlP-dep_Trfase_major"/>
</dbReference>
<keyword evidence="4" id="KW-0812">Transmembrane</keyword>
<dbReference type="EMBL" id="PEYM01000057">
    <property type="protein sequence ID" value="PIS30333.1"/>
    <property type="molecule type" value="Genomic_DNA"/>
</dbReference>
<evidence type="ECO:0000256" key="1">
    <source>
        <dbReference type="PIRSR" id="PIRSR000390-1"/>
    </source>
</evidence>
<sequence length="437" mass="49161">MRQLFKSVFNFVLGKRNIGFYFATLNAADSFLALFYSFAVLLGLPIASKGGEKLRVLAQNDFGDKKIFFYVSARSALYGHLKCLGFEPGSEVIVTGFTCEVVPNAVVQAGLKPVYIDINPANYCMDPKLLKEKITNKSRVLIIQHTFGIPAQIDELLAIAREHNLYVIEDCAVSLGTRFKGELTGTFGDAAIFSFELSKTITSCRGGMLLINTDNLNGIKKQQDFYEKVPEQPVFYASNILLQLGLSGLLYRPVIFNLGKYLISFLFKLKVFKNSTSVQEEHAKMPENYLLRLSGQQAEVLVRQWKKLDKIIDNSKKLALVYYEGLRDVRKLSAFPIKPEARVNLIRYPILVDNRQDMLDFFWTKGIELDKWFAAPLSSPIIDHSLFGYTFGQCPVAEKCASQICNLPTNLRTTASDARKIVSFLLKGPSIEYESAK</sequence>
<evidence type="ECO:0000313" key="6">
    <source>
        <dbReference type="Proteomes" id="UP000231343"/>
    </source>
</evidence>
<dbReference type="SUPFAM" id="SSF53383">
    <property type="entry name" value="PLP-dependent transferases"/>
    <property type="match status" value="1"/>
</dbReference>
<dbReference type="AlphaFoldDB" id="A0A2H0XZ65"/>
<dbReference type="InterPro" id="IPR015424">
    <property type="entry name" value="PyrdxlP-dep_Trfase"/>
</dbReference>
<dbReference type="InterPro" id="IPR015422">
    <property type="entry name" value="PyrdxlP-dep_Trfase_small"/>
</dbReference>
<dbReference type="InterPro" id="IPR000653">
    <property type="entry name" value="DegT/StrS_aminotransferase"/>
</dbReference>
<evidence type="ECO:0000256" key="3">
    <source>
        <dbReference type="RuleBase" id="RU004508"/>
    </source>
</evidence>
<feature type="transmembrane region" description="Helical" evidence="4">
    <location>
        <begin position="20"/>
        <end position="47"/>
    </location>
</feature>
<dbReference type="PANTHER" id="PTHR30244:SF34">
    <property type="entry name" value="DTDP-4-AMINO-4,6-DIDEOXYGALACTOSE TRANSAMINASE"/>
    <property type="match status" value="1"/>
</dbReference>
<keyword evidence="4" id="KW-1133">Transmembrane helix</keyword>
<reference evidence="5 6" key="1">
    <citation type="submission" date="2017-09" db="EMBL/GenBank/DDBJ databases">
        <title>Depth-based differentiation of microbial function through sediment-hosted aquifers and enrichment of novel symbionts in the deep terrestrial subsurface.</title>
        <authorList>
            <person name="Probst A.J."/>
            <person name="Ladd B."/>
            <person name="Jarett J.K."/>
            <person name="Geller-Mcgrath D.E."/>
            <person name="Sieber C.M."/>
            <person name="Emerson J.B."/>
            <person name="Anantharaman K."/>
            <person name="Thomas B.C."/>
            <person name="Malmstrom R."/>
            <person name="Stieglmeier M."/>
            <person name="Klingl A."/>
            <person name="Woyke T."/>
            <person name="Ryan C.M."/>
            <person name="Banfield J.F."/>
        </authorList>
    </citation>
    <scope>NUCLEOTIDE SEQUENCE [LARGE SCALE GENOMIC DNA]</scope>
    <source>
        <strain evidence="5">CG08_land_8_20_14_0_20_45_16</strain>
    </source>
</reference>
<accession>A0A2H0XZ65</accession>
<dbReference type="PIRSF" id="PIRSF000390">
    <property type="entry name" value="PLP_StrS"/>
    <property type="match status" value="1"/>
</dbReference>
<dbReference type="GO" id="GO:0000271">
    <property type="term" value="P:polysaccharide biosynthetic process"/>
    <property type="evidence" value="ECO:0007669"/>
    <property type="project" value="TreeGrafter"/>
</dbReference>
<dbReference type="Proteomes" id="UP000231343">
    <property type="component" value="Unassembled WGS sequence"/>
</dbReference>
<keyword evidence="4" id="KW-0472">Membrane</keyword>
<evidence type="ECO:0008006" key="7">
    <source>
        <dbReference type="Google" id="ProtNLM"/>
    </source>
</evidence>
<proteinExistence type="inferred from homology"/>
<dbReference type="Gene3D" id="3.40.640.10">
    <property type="entry name" value="Type I PLP-dependent aspartate aminotransferase-like (Major domain)"/>
    <property type="match status" value="1"/>
</dbReference>
<protein>
    <recommendedName>
        <fullName evidence="7">Aminotransferase DegT</fullName>
    </recommendedName>
</protein>
<name>A0A2H0XZ65_UNCSA</name>
<dbReference type="PANTHER" id="PTHR30244">
    <property type="entry name" value="TRANSAMINASE"/>
    <property type="match status" value="1"/>
</dbReference>
<organism evidence="5 6">
    <name type="scientific">Candidatus Saganbacteria bacterium CG08_land_8_20_14_0_20_45_16</name>
    <dbReference type="NCBI Taxonomy" id="2014293"/>
    <lineage>
        <taxon>Bacteria</taxon>
        <taxon>Bacillati</taxon>
        <taxon>Saganbacteria</taxon>
    </lineage>
</organism>
<dbReference type="GO" id="GO:0008483">
    <property type="term" value="F:transaminase activity"/>
    <property type="evidence" value="ECO:0007669"/>
    <property type="project" value="TreeGrafter"/>
</dbReference>
<keyword evidence="2 3" id="KW-0663">Pyridoxal phosphate</keyword>
<gene>
    <name evidence="5" type="ORF">COT42_03215</name>
</gene>